<evidence type="ECO:0000256" key="9">
    <source>
        <dbReference type="ARBA" id="ARBA00042761"/>
    </source>
</evidence>
<dbReference type="GO" id="GO:0008408">
    <property type="term" value="F:3'-5' exonuclease activity"/>
    <property type="evidence" value="ECO:0007669"/>
    <property type="project" value="InterPro"/>
</dbReference>
<dbReference type="PANTHER" id="PTHR13620">
    <property type="entry name" value="3-5 EXONUCLEASE"/>
    <property type="match status" value="1"/>
</dbReference>
<dbReference type="EMBL" id="QKWP01002368">
    <property type="protein sequence ID" value="RIB03598.1"/>
    <property type="molecule type" value="Genomic_DNA"/>
</dbReference>
<dbReference type="Pfam" id="PF01612">
    <property type="entry name" value="DNA_pol_A_exo1"/>
    <property type="match status" value="1"/>
</dbReference>
<dbReference type="Proteomes" id="UP000266673">
    <property type="component" value="Unassembled WGS sequence"/>
</dbReference>
<comment type="caution">
    <text evidence="11">The sequence shown here is derived from an EMBL/GenBank/DDBJ whole genome shotgun (WGS) entry which is preliminary data.</text>
</comment>
<evidence type="ECO:0000256" key="8">
    <source>
        <dbReference type="ARBA" id="ARBA00040531"/>
    </source>
</evidence>
<protein>
    <recommendedName>
        <fullName evidence="8">3'-5' exonuclease</fullName>
    </recommendedName>
    <alternativeName>
        <fullName evidence="9">Werner Syndrome-like exonuclease</fullName>
    </alternativeName>
</protein>
<keyword evidence="6" id="KW-0460">Magnesium</keyword>
<dbReference type="InterPro" id="IPR012337">
    <property type="entry name" value="RNaseH-like_sf"/>
</dbReference>
<accession>A0A397U385</accession>
<evidence type="ECO:0000313" key="12">
    <source>
        <dbReference type="Proteomes" id="UP000266673"/>
    </source>
</evidence>
<evidence type="ECO:0000256" key="1">
    <source>
        <dbReference type="ARBA" id="ARBA00004123"/>
    </source>
</evidence>
<dbReference type="STRING" id="44941.A0A397U385"/>
<sequence>MQQDYLLCWLTRSRAPFSYKYIGTKMYNKVQTRSYSVASKQGPPNSSSVSLIDLLDRSEIPKVRLNPPVYQISNKHYASRCFDILKKCTSWHSGYVGFDTETTVHRQRNHKLVSMIQIATRDLCFLFQVYRITQGNCKEFPPILRQFLSNPDILKVGVNATHDAEWLKKSYDIQCQGIVNLEDIAKEKGYSAGSLSELTLMFGDPGLVLEKNKKKILKWNFDAAILDPELILYASTDAFAGIQVYENILEDRMNLDYLNYESMNPMSREDEEEEIYELLLSSYPKGKAHKLNILVSLLENKYGRWIKTKPKKLDRHNEVNKTIEKFIKDGRLIVVEEEKQVDGVEQNQNAESSNEIQSLESTSAAIDKIDTLVKLPGISIETIVSSSYADQFFISKGLSSDEYDFLKEISSYILKATKKESLVHIYINNGKKQSLAKEDRVIKEKLDALSLKGALIPGKKWNTLMLHPDWLTELEKGYEEFITAQEQVKEHVCNL</sequence>
<keyword evidence="7" id="KW-0539">Nucleus</keyword>
<dbReference type="GO" id="GO:0046872">
    <property type="term" value="F:metal ion binding"/>
    <property type="evidence" value="ECO:0007669"/>
    <property type="project" value="UniProtKB-KW"/>
</dbReference>
<dbReference type="CDD" id="cd06141">
    <property type="entry name" value="WRN_exo"/>
    <property type="match status" value="1"/>
</dbReference>
<dbReference type="InterPro" id="IPR002562">
    <property type="entry name" value="3'-5'_exonuclease_dom"/>
</dbReference>
<keyword evidence="3" id="KW-0479">Metal-binding</keyword>
<evidence type="ECO:0000256" key="6">
    <source>
        <dbReference type="ARBA" id="ARBA00022842"/>
    </source>
</evidence>
<evidence type="ECO:0000256" key="5">
    <source>
        <dbReference type="ARBA" id="ARBA00022839"/>
    </source>
</evidence>
<proteinExistence type="predicted"/>
<evidence type="ECO:0000256" key="7">
    <source>
        <dbReference type="ARBA" id="ARBA00023242"/>
    </source>
</evidence>
<keyword evidence="4" id="KW-0378">Hydrolase</keyword>
<name>A0A397U385_9GLOM</name>
<feature type="domain" description="3'-5' exonuclease" evidence="10">
    <location>
        <begin position="69"/>
        <end position="254"/>
    </location>
</feature>
<dbReference type="InterPro" id="IPR036397">
    <property type="entry name" value="RNaseH_sf"/>
</dbReference>
<dbReference type="SUPFAM" id="SSF53098">
    <property type="entry name" value="Ribonuclease H-like"/>
    <property type="match status" value="1"/>
</dbReference>
<keyword evidence="12" id="KW-1185">Reference proteome</keyword>
<dbReference type="GO" id="GO:0006139">
    <property type="term" value="P:nucleobase-containing compound metabolic process"/>
    <property type="evidence" value="ECO:0007669"/>
    <property type="project" value="InterPro"/>
</dbReference>
<comment type="subcellular location">
    <subcellularLocation>
        <location evidence="1">Nucleus</location>
    </subcellularLocation>
</comment>
<keyword evidence="2" id="KW-0540">Nuclease</keyword>
<evidence type="ECO:0000313" key="11">
    <source>
        <dbReference type="EMBL" id="RIB03598.1"/>
    </source>
</evidence>
<evidence type="ECO:0000259" key="10">
    <source>
        <dbReference type="SMART" id="SM00474"/>
    </source>
</evidence>
<evidence type="ECO:0000256" key="2">
    <source>
        <dbReference type="ARBA" id="ARBA00022722"/>
    </source>
</evidence>
<evidence type="ECO:0000256" key="3">
    <source>
        <dbReference type="ARBA" id="ARBA00022723"/>
    </source>
</evidence>
<gene>
    <name evidence="11" type="ORF">C2G38_2122697</name>
</gene>
<dbReference type="AlphaFoldDB" id="A0A397U385"/>
<dbReference type="GO" id="GO:0005634">
    <property type="term" value="C:nucleus"/>
    <property type="evidence" value="ECO:0007669"/>
    <property type="project" value="UniProtKB-SubCell"/>
</dbReference>
<dbReference type="PANTHER" id="PTHR13620:SF109">
    <property type="entry name" value="3'-5' EXONUCLEASE"/>
    <property type="match status" value="1"/>
</dbReference>
<keyword evidence="5" id="KW-0269">Exonuclease</keyword>
<dbReference type="GO" id="GO:0003676">
    <property type="term" value="F:nucleic acid binding"/>
    <property type="evidence" value="ECO:0007669"/>
    <property type="project" value="InterPro"/>
</dbReference>
<dbReference type="OrthoDB" id="1920326at2759"/>
<reference evidence="11 12" key="1">
    <citation type="submission" date="2018-06" db="EMBL/GenBank/DDBJ databases">
        <title>Comparative genomics reveals the genomic features of Rhizophagus irregularis, R. cerebriforme, R. diaphanum and Gigaspora rosea, and their symbiotic lifestyle signature.</title>
        <authorList>
            <person name="Morin E."/>
            <person name="San Clemente H."/>
            <person name="Chen E.C.H."/>
            <person name="De La Providencia I."/>
            <person name="Hainaut M."/>
            <person name="Kuo A."/>
            <person name="Kohler A."/>
            <person name="Murat C."/>
            <person name="Tang N."/>
            <person name="Roy S."/>
            <person name="Loubradou J."/>
            <person name="Henrissat B."/>
            <person name="Grigoriev I.V."/>
            <person name="Corradi N."/>
            <person name="Roux C."/>
            <person name="Martin F.M."/>
        </authorList>
    </citation>
    <scope>NUCLEOTIDE SEQUENCE [LARGE SCALE GENOMIC DNA]</scope>
    <source>
        <strain evidence="11 12">DAOM 194757</strain>
    </source>
</reference>
<dbReference type="SMART" id="SM00474">
    <property type="entry name" value="35EXOc"/>
    <property type="match status" value="1"/>
</dbReference>
<dbReference type="InterPro" id="IPR051132">
    <property type="entry name" value="3-5_Exonuclease_domain"/>
</dbReference>
<dbReference type="Gene3D" id="3.30.420.10">
    <property type="entry name" value="Ribonuclease H-like superfamily/Ribonuclease H"/>
    <property type="match status" value="1"/>
</dbReference>
<organism evidence="11 12">
    <name type="scientific">Gigaspora rosea</name>
    <dbReference type="NCBI Taxonomy" id="44941"/>
    <lineage>
        <taxon>Eukaryota</taxon>
        <taxon>Fungi</taxon>
        <taxon>Fungi incertae sedis</taxon>
        <taxon>Mucoromycota</taxon>
        <taxon>Glomeromycotina</taxon>
        <taxon>Glomeromycetes</taxon>
        <taxon>Diversisporales</taxon>
        <taxon>Gigasporaceae</taxon>
        <taxon>Gigaspora</taxon>
    </lineage>
</organism>
<evidence type="ECO:0000256" key="4">
    <source>
        <dbReference type="ARBA" id="ARBA00022801"/>
    </source>
</evidence>